<evidence type="ECO:0000313" key="4">
    <source>
        <dbReference type="Proteomes" id="UP000179179"/>
    </source>
</evidence>
<dbReference type="InterPro" id="IPR053137">
    <property type="entry name" value="NLR-like"/>
</dbReference>
<dbReference type="OrthoDB" id="1658288at2759"/>
<protein>
    <submittedName>
        <fullName evidence="3">Kinesin light chain</fullName>
    </submittedName>
</protein>
<evidence type="ECO:0000313" key="3">
    <source>
        <dbReference type="EMBL" id="OGM49154.1"/>
    </source>
</evidence>
<dbReference type="RefSeq" id="XP_022392871.1">
    <property type="nucleotide sequence ID" value="XM_022529407.1"/>
</dbReference>
<dbReference type="GeneID" id="34445667"/>
<dbReference type="Proteomes" id="UP000179179">
    <property type="component" value="Unassembled WGS sequence"/>
</dbReference>
<dbReference type="InterPro" id="IPR011990">
    <property type="entry name" value="TPR-like_helical_dom_sf"/>
</dbReference>
<accession>A0A1F8ABR6</accession>
<keyword evidence="4" id="KW-1185">Reference proteome</keyword>
<dbReference type="GO" id="GO:0003824">
    <property type="term" value="F:catalytic activity"/>
    <property type="evidence" value="ECO:0007669"/>
    <property type="project" value="InterPro"/>
</dbReference>
<feature type="domain" description="AAA+ ATPase" evidence="2">
    <location>
        <begin position="376"/>
        <end position="518"/>
    </location>
</feature>
<dbReference type="STRING" id="109264.A0A1F8ABR6"/>
<dbReference type="GO" id="GO:0009116">
    <property type="term" value="P:nucleoside metabolic process"/>
    <property type="evidence" value="ECO:0007669"/>
    <property type="project" value="InterPro"/>
</dbReference>
<gene>
    <name evidence="3" type="ORF">ABOM_002277</name>
</gene>
<dbReference type="InterPro" id="IPR035994">
    <property type="entry name" value="Nucleoside_phosphorylase_sf"/>
</dbReference>
<reference evidence="3 4" key="1">
    <citation type="journal article" date="2016" name="Genome Biol. Evol.">
        <title>Draft genome sequence of an aflatoxigenic Aspergillus species, A. bombycis.</title>
        <authorList>
            <person name="Moore G.G."/>
            <person name="Mack B.M."/>
            <person name="Beltz S.B."/>
            <person name="Gilbert M.K."/>
        </authorList>
    </citation>
    <scope>NUCLEOTIDE SEQUENCE [LARGE SCALE GENOMIC DNA]</scope>
    <source>
        <strain evidence="4">NRRL 26010</strain>
    </source>
</reference>
<sequence>MRPKDRRGFNIAIFCALPIEADAVTELFDEIYDHQYGKHPSDTNSYTVGKIWTHNVVLCHMPGMGKVSASSVAAHMKSSYTEVRLALVVGICGGVPVLPSSETPIFLGDVIISNAVVQYDYGRQYPDGIQRRQGVTQTLGRPNQEIRGLQNLLETHRARNNLQNDIIQHLEGLEQSRPIWKYPGNTCDVLFGASNHHKHHRQAASVECLCFNTGTPGQICQEAQRSSCDSLGCDEKGIIRRRPDMHTTTPSVHIGTIASGDMVMKSGEHRDRLANDDSVAGFDMEGAGVWDALPCIIIKGVCDYADSHKDKRWQAYAAATGAASAKAFLRLWNPASNEGTKLKSPHWMVPFGRNFQFVGRQNEIAELERLMIERQGPSKIAISGLGGVGKTHVALELAYRVRERDAECSVFWIPCTSPEIIEQTYMDIAQILGMQDVKPAEAKEQVMAYLRHKDDLKWLLIFDNADDMDMWTKGSNGAPALKDLIPQTDQGRIIFTTRNKKLAVKLASREISIPEVDEETGVKMLETALPGEDLSKDHETAVALLSQLTFLPLAIMQAAAFIKENSISLEDYLTLLQEQEPEVVELLSEDFETEGRYQDVPNPVATTWLVSFQQIQQIDQLAAEYLSFMACVNPRNIPQSLLPPAKSKLKMVKALGLLSAYSFISDQAKDSPLNLHRLVHLATRNWMRRNQQFMRFICKTADRLRDIFPDNNHTNRILWRAYLPHALALLEEDEFKDQQEQYIDLLETVGDCLVSDGRYNEAEALLCDVRDIRQKQNGEAHLSTLTSMSKLASAYFGQGRYTEAKALNIHVLETRNQILGPDHPDTLTTMTGLAAIDRQQGHFTQAEGLIVKVLDSQNRALGSEHPSTLTSTSGLASVYMMQGRYRQAEELFTQTMERMKKVLGPEHPTTLSTTNSLATLFRTWGAKTRLKLAEELEKQMIEVLKKALGPRHPRTLTGMNNLALTYWYQEKWQQAEELGAEVIEAKGQMLGWEHPFTLTSMNNLALTYSQQAKWNQAEELMTQTLESRKKTLGSEHFDTITSMLNLAHIWRQTGRHSDSIRSLAECVRLREKQLGPKHPDTCVPNVFSTIGYVTGLSSLNGSCDTRSRIWTAVISCAYSGPAKGYIESLEHRLHETENVLLKVLAQISDAQLSASIAQGQQDRTRNSNGHLLYPPVPRLGRRGAEYWKRFPLDTPHNVREWQYDCLDQGLEPSTPSISDNNTSLQLSGAEFAEETILEPNNQREPSEYPSSDLSQTELNTKRGENNGVPLSPKTTSPLPPNSSRGPGKPPLPKAIRPIQSDVGPQTRRHAVRAQSETLEGLSITPQEPSFWSGAPPVNFQQQFLW</sequence>
<comment type="caution">
    <text evidence="3">The sequence shown here is derived from an EMBL/GenBank/DDBJ whole genome shotgun (WGS) entry which is preliminary data.</text>
</comment>
<name>A0A1F8ABR6_9EURO</name>
<feature type="compositionally biased region" description="Polar residues" evidence="1">
    <location>
        <begin position="1238"/>
        <end position="1258"/>
    </location>
</feature>
<dbReference type="Pfam" id="PF13424">
    <property type="entry name" value="TPR_12"/>
    <property type="match status" value="4"/>
</dbReference>
<dbReference type="EMBL" id="LYCR01000011">
    <property type="protein sequence ID" value="OGM49154.1"/>
    <property type="molecule type" value="Genomic_DNA"/>
</dbReference>
<dbReference type="SUPFAM" id="SSF48452">
    <property type="entry name" value="TPR-like"/>
    <property type="match status" value="3"/>
</dbReference>
<evidence type="ECO:0000256" key="1">
    <source>
        <dbReference type="SAM" id="MobiDB-lite"/>
    </source>
</evidence>
<dbReference type="InterPro" id="IPR002182">
    <property type="entry name" value="NB-ARC"/>
</dbReference>
<feature type="region of interest" description="Disordered" evidence="1">
    <location>
        <begin position="1237"/>
        <end position="1310"/>
    </location>
</feature>
<dbReference type="GO" id="GO:0043531">
    <property type="term" value="F:ADP binding"/>
    <property type="evidence" value="ECO:0007669"/>
    <property type="project" value="InterPro"/>
</dbReference>
<dbReference type="SUPFAM" id="SSF53167">
    <property type="entry name" value="Purine and uridine phosphorylases"/>
    <property type="match status" value="1"/>
</dbReference>
<dbReference type="Pfam" id="PF01048">
    <property type="entry name" value="PNP_UDP_1"/>
    <property type="match status" value="1"/>
</dbReference>
<organism evidence="3 4">
    <name type="scientific">Aspergillus bombycis</name>
    <dbReference type="NCBI Taxonomy" id="109264"/>
    <lineage>
        <taxon>Eukaryota</taxon>
        <taxon>Fungi</taxon>
        <taxon>Dikarya</taxon>
        <taxon>Ascomycota</taxon>
        <taxon>Pezizomycotina</taxon>
        <taxon>Eurotiomycetes</taxon>
        <taxon>Eurotiomycetidae</taxon>
        <taxon>Eurotiales</taxon>
        <taxon>Aspergillaceae</taxon>
        <taxon>Aspergillus</taxon>
    </lineage>
</organism>
<dbReference type="Gene3D" id="3.40.50.1580">
    <property type="entry name" value="Nucleoside phosphorylase domain"/>
    <property type="match status" value="1"/>
</dbReference>
<dbReference type="InterPro" id="IPR027417">
    <property type="entry name" value="P-loop_NTPase"/>
</dbReference>
<dbReference type="SMART" id="SM00028">
    <property type="entry name" value="TPR"/>
    <property type="match status" value="4"/>
</dbReference>
<dbReference type="Pfam" id="PF00931">
    <property type="entry name" value="NB-ARC"/>
    <property type="match status" value="1"/>
</dbReference>
<dbReference type="PANTHER" id="PTHR46082">
    <property type="entry name" value="ATP/GTP-BINDING PROTEIN-RELATED"/>
    <property type="match status" value="1"/>
</dbReference>
<dbReference type="InterPro" id="IPR003593">
    <property type="entry name" value="AAA+_ATPase"/>
</dbReference>
<dbReference type="PANTHER" id="PTHR46082:SF6">
    <property type="entry name" value="AAA+ ATPASE DOMAIN-CONTAINING PROTEIN-RELATED"/>
    <property type="match status" value="1"/>
</dbReference>
<dbReference type="InterPro" id="IPR019734">
    <property type="entry name" value="TPR_rpt"/>
</dbReference>
<evidence type="ECO:0000259" key="2">
    <source>
        <dbReference type="SMART" id="SM00382"/>
    </source>
</evidence>
<proteinExistence type="predicted"/>
<dbReference type="InterPro" id="IPR000845">
    <property type="entry name" value="Nucleoside_phosphorylase_d"/>
</dbReference>
<dbReference type="Gene3D" id="1.25.40.10">
    <property type="entry name" value="Tetratricopeptide repeat domain"/>
    <property type="match status" value="2"/>
</dbReference>
<dbReference type="SUPFAM" id="SSF52540">
    <property type="entry name" value="P-loop containing nucleoside triphosphate hydrolases"/>
    <property type="match status" value="1"/>
</dbReference>
<dbReference type="SMART" id="SM00382">
    <property type="entry name" value="AAA"/>
    <property type="match status" value="1"/>
</dbReference>
<dbReference type="Gene3D" id="3.40.50.300">
    <property type="entry name" value="P-loop containing nucleotide triphosphate hydrolases"/>
    <property type="match status" value="1"/>
</dbReference>